<gene>
    <name evidence="1" type="ORF">SY1_15970</name>
</gene>
<keyword evidence="2" id="KW-1185">Reference proteome</keyword>
<proteinExistence type="predicted"/>
<organism evidence="1 2">
    <name type="scientific">Fretibacterium fastidiosum</name>
    <dbReference type="NCBI Taxonomy" id="651822"/>
    <lineage>
        <taxon>Bacteria</taxon>
        <taxon>Thermotogati</taxon>
        <taxon>Synergistota</taxon>
        <taxon>Synergistia</taxon>
        <taxon>Synergistales</taxon>
        <taxon>Aminobacteriaceae</taxon>
        <taxon>Fretibacterium</taxon>
    </lineage>
</organism>
<evidence type="ECO:0000313" key="2">
    <source>
        <dbReference type="Proteomes" id="UP000008957"/>
    </source>
</evidence>
<dbReference type="Proteomes" id="UP000008957">
    <property type="component" value="Chromosome"/>
</dbReference>
<dbReference type="EMBL" id="FP929056">
    <property type="protein sequence ID" value="CBL28583.1"/>
    <property type="molecule type" value="Genomic_DNA"/>
</dbReference>
<accession>A0AB94IXN3</accession>
<reference evidence="1 2" key="2">
    <citation type="submission" date="2010-03" db="EMBL/GenBank/DDBJ databases">
        <authorList>
            <person name="Pajon A."/>
        </authorList>
    </citation>
    <scope>NUCLEOTIDE SEQUENCE [LARGE SCALE GENOMIC DNA]</scope>
    <source>
        <strain evidence="1 2">SGP1</strain>
    </source>
</reference>
<dbReference type="AlphaFoldDB" id="A0AB94IXN3"/>
<name>A0AB94IXN3_9BACT</name>
<evidence type="ECO:0000313" key="1">
    <source>
        <dbReference type="EMBL" id="CBL28583.1"/>
    </source>
</evidence>
<protein>
    <submittedName>
        <fullName evidence="1">Uncharacterized protein</fullName>
    </submittedName>
</protein>
<sequence length="90" mass="10101">MSAEKQRLTVLNRLSAEYPASVSLEELRKDTALHEADFRRTVAYLEEKALIDVEDLKEGVGGVFGMARITASGLDFVECSARRVRASWIR</sequence>
<reference evidence="2" key="1">
    <citation type="submission" date="2010-03" db="EMBL/GenBank/DDBJ databases">
        <title>The genome sequence of Synergistetes sp. SGP1.</title>
        <authorList>
            <consortium name="metaHIT consortium -- http://www.metahit.eu/"/>
            <person name="Pajon A."/>
            <person name="Turner K."/>
            <person name="Parkhill J."/>
            <person name="Wade W."/>
            <person name="Vartoukian S."/>
        </authorList>
    </citation>
    <scope>NUCLEOTIDE SEQUENCE [LARGE SCALE GENOMIC DNA]</scope>
    <source>
        <strain evidence="2">SGP1</strain>
    </source>
</reference>
<dbReference type="RefSeq" id="WP_015556730.1">
    <property type="nucleotide sequence ID" value="NC_021038.1"/>
</dbReference>
<dbReference type="KEGG" id="sbr:SY1_15970"/>